<accession>A0A098E9V8</accession>
<name>A0A098E9V8_9ZZZZ</name>
<sequence length="50" mass="5493">MSASANNILDLVAAKTIKRSKIKTLIMNGRNFENLKNAIEGKKFIGTTVE</sequence>
<dbReference type="SUPFAM" id="SSF53633">
    <property type="entry name" value="Carbamate kinase-like"/>
    <property type="match status" value="1"/>
</dbReference>
<dbReference type="InterPro" id="IPR036393">
    <property type="entry name" value="AceGlu_kinase-like_sf"/>
</dbReference>
<dbReference type="Gene3D" id="3.40.1160.10">
    <property type="entry name" value="Acetylglutamate kinase-like"/>
    <property type="match status" value="1"/>
</dbReference>
<dbReference type="EC" id="2.7.4.22" evidence="1"/>
<gene>
    <name evidence="1" type="ORF">MSIBF_A2720002</name>
</gene>
<organism evidence="1">
    <name type="scientific">groundwater metagenome</name>
    <dbReference type="NCBI Taxonomy" id="717931"/>
    <lineage>
        <taxon>unclassified sequences</taxon>
        <taxon>metagenomes</taxon>
        <taxon>ecological metagenomes</taxon>
    </lineage>
</organism>
<dbReference type="AlphaFoldDB" id="A0A098E9V8"/>
<dbReference type="EMBL" id="CCXY01000193">
    <property type="protein sequence ID" value="CEG12793.1"/>
    <property type="molecule type" value="Genomic_DNA"/>
</dbReference>
<keyword evidence="1" id="KW-0808">Transferase</keyword>
<keyword evidence="1" id="KW-0418">Kinase</keyword>
<reference evidence="1" key="1">
    <citation type="submission" date="2014-09" db="EMBL/GenBank/DDBJ databases">
        <authorList>
            <person name="Probst J Alexander"/>
        </authorList>
    </citation>
    <scope>NUCLEOTIDE SEQUENCE</scope>
</reference>
<proteinExistence type="predicted"/>
<evidence type="ECO:0000313" key="1">
    <source>
        <dbReference type="EMBL" id="CEG12793.1"/>
    </source>
</evidence>
<dbReference type="GO" id="GO:0033862">
    <property type="term" value="F:UMP kinase activity"/>
    <property type="evidence" value="ECO:0007669"/>
    <property type="project" value="UniProtKB-EC"/>
</dbReference>
<protein>
    <submittedName>
        <fullName evidence="1">Uridylate kinase</fullName>
        <ecNumber evidence="1">2.7.4.22</ecNumber>
    </submittedName>
</protein>